<dbReference type="GO" id="GO:0008615">
    <property type="term" value="P:pyridoxine biosynthetic process"/>
    <property type="evidence" value="ECO:0007669"/>
    <property type="project" value="InterPro"/>
</dbReference>
<evidence type="ECO:0000313" key="8">
    <source>
        <dbReference type="EMBL" id="GGO84483.1"/>
    </source>
</evidence>
<dbReference type="InterPro" id="IPR019576">
    <property type="entry name" value="Pyridoxamine_oxidase_dimer_C"/>
</dbReference>
<evidence type="ECO:0000313" key="9">
    <source>
        <dbReference type="Proteomes" id="UP000641932"/>
    </source>
</evidence>
<comment type="caution">
    <text evidence="8">The sequence shown here is derived from an EMBL/GenBank/DDBJ whole genome shotgun (WGS) entry which is preliminary data.</text>
</comment>
<feature type="domain" description="Pyridoxamine 5'-phosphate oxidase N-terminal" evidence="6">
    <location>
        <begin position="38"/>
        <end position="152"/>
    </location>
</feature>
<dbReference type="PANTHER" id="PTHR10851:SF0">
    <property type="entry name" value="PYRIDOXINE-5'-PHOSPHATE OXIDASE"/>
    <property type="match status" value="1"/>
</dbReference>
<feature type="binding site" evidence="5">
    <location>
        <position position="111"/>
    </location>
    <ligand>
        <name>FMN</name>
        <dbReference type="ChEBI" id="CHEBI:58210"/>
    </ligand>
</feature>
<feature type="binding site" evidence="5">
    <location>
        <begin position="146"/>
        <end position="147"/>
    </location>
    <ligand>
        <name>FMN</name>
        <dbReference type="ChEBI" id="CHEBI:58210"/>
    </ligand>
</feature>
<dbReference type="Pfam" id="PF01243">
    <property type="entry name" value="PNPOx_N"/>
    <property type="match status" value="1"/>
</dbReference>
<dbReference type="SUPFAM" id="SSF50475">
    <property type="entry name" value="FMN-binding split barrel"/>
    <property type="match status" value="1"/>
</dbReference>
<keyword evidence="9" id="KW-1185">Reference proteome</keyword>
<dbReference type="Gene3D" id="2.30.110.10">
    <property type="entry name" value="Electron Transport, Fmn-binding Protein, Chain A"/>
    <property type="match status" value="1"/>
</dbReference>
<protein>
    <submittedName>
        <fullName evidence="8">Pyridoxamine 5'-phosphate oxidase</fullName>
    </submittedName>
</protein>
<dbReference type="NCBIfam" id="NF004231">
    <property type="entry name" value="PRK05679.1"/>
    <property type="match status" value="1"/>
</dbReference>
<comment type="cofactor">
    <cofactor evidence="5">
        <name>FMN</name>
        <dbReference type="ChEBI" id="CHEBI:58210"/>
    </cofactor>
    <text evidence="5">Binds 1 FMN per subunit.</text>
</comment>
<feature type="domain" description="Pyridoxine 5'-phosphate oxidase dimerisation C-terminal" evidence="7">
    <location>
        <begin position="179"/>
        <end position="222"/>
    </location>
</feature>
<keyword evidence="4" id="KW-0560">Oxidoreductase</keyword>
<dbReference type="Proteomes" id="UP000641932">
    <property type="component" value="Unassembled WGS sequence"/>
</dbReference>
<dbReference type="AlphaFoldDB" id="A0A917ZKB7"/>
<evidence type="ECO:0000256" key="2">
    <source>
        <dbReference type="ARBA" id="ARBA00022630"/>
    </source>
</evidence>
<dbReference type="Pfam" id="PF10590">
    <property type="entry name" value="PNP_phzG_C"/>
    <property type="match status" value="1"/>
</dbReference>
<dbReference type="InterPro" id="IPR012349">
    <property type="entry name" value="Split_barrel_FMN-bd"/>
</dbReference>
<gene>
    <name evidence="8" type="ORF">GCM10012280_16070</name>
</gene>
<accession>A0A917ZKB7</accession>
<comment type="similarity">
    <text evidence="1">Belongs to the pyridoxamine 5'-phosphate oxidase family.</text>
</comment>
<feature type="binding site" evidence="5">
    <location>
        <position position="191"/>
    </location>
    <ligand>
        <name>FMN</name>
        <dbReference type="ChEBI" id="CHEBI:58210"/>
    </ligand>
</feature>
<dbReference type="EMBL" id="BMMS01000005">
    <property type="protein sequence ID" value="GGO84483.1"/>
    <property type="molecule type" value="Genomic_DNA"/>
</dbReference>
<feature type="binding site" evidence="5">
    <location>
        <position position="89"/>
    </location>
    <ligand>
        <name>FMN</name>
        <dbReference type="ChEBI" id="CHEBI:58210"/>
    </ligand>
</feature>
<dbReference type="InterPro" id="IPR011576">
    <property type="entry name" value="Pyridox_Oxase_N"/>
</dbReference>
<feature type="binding site" evidence="5">
    <location>
        <position position="88"/>
    </location>
    <ligand>
        <name>FMN</name>
        <dbReference type="ChEBI" id="CHEBI:58210"/>
    </ligand>
</feature>
<organism evidence="8 9">
    <name type="scientific">Wenjunlia tyrosinilytica</name>
    <dbReference type="NCBI Taxonomy" id="1544741"/>
    <lineage>
        <taxon>Bacteria</taxon>
        <taxon>Bacillati</taxon>
        <taxon>Actinomycetota</taxon>
        <taxon>Actinomycetes</taxon>
        <taxon>Kitasatosporales</taxon>
        <taxon>Streptomycetaceae</taxon>
        <taxon>Wenjunlia</taxon>
    </lineage>
</organism>
<evidence type="ECO:0000256" key="5">
    <source>
        <dbReference type="PIRSR" id="PIRSR000190-2"/>
    </source>
</evidence>
<dbReference type="GO" id="GO:0004733">
    <property type="term" value="F:pyridoxamine phosphate oxidase activity"/>
    <property type="evidence" value="ECO:0007669"/>
    <property type="project" value="InterPro"/>
</dbReference>
<evidence type="ECO:0000256" key="1">
    <source>
        <dbReference type="ARBA" id="ARBA00007301"/>
    </source>
</evidence>
<evidence type="ECO:0000259" key="7">
    <source>
        <dbReference type="Pfam" id="PF10590"/>
    </source>
</evidence>
<evidence type="ECO:0000256" key="3">
    <source>
        <dbReference type="ARBA" id="ARBA00022643"/>
    </source>
</evidence>
<sequence>MEVAELLRGLAVMVGPFPRFDVEGAPERPGELFVQWLAQAVREDVVEPHVVTLSTADERGRPSSRVLMLRDVDAERAGWVFASSALSRKGVELSRNPWAAMTMYWTEQGRQVRVSGRVEAADPETGRRAFLQRPEPARLAGLIGRQSAPMADLAQFDAADREARELLRGHPEAVPPDFTVYTLWADEVEFWQGDPERRHIRLRYERVDEGAADGWRKELLWP</sequence>
<evidence type="ECO:0000256" key="4">
    <source>
        <dbReference type="ARBA" id="ARBA00023002"/>
    </source>
</evidence>
<feature type="binding site" evidence="5">
    <location>
        <position position="201"/>
    </location>
    <ligand>
        <name>FMN</name>
        <dbReference type="ChEBI" id="CHEBI:58210"/>
    </ligand>
</feature>
<dbReference type="PIRSF" id="PIRSF000190">
    <property type="entry name" value="Pyd_amn-ph_oxd"/>
    <property type="match status" value="1"/>
</dbReference>
<dbReference type="GO" id="GO:0010181">
    <property type="term" value="F:FMN binding"/>
    <property type="evidence" value="ECO:0007669"/>
    <property type="project" value="InterPro"/>
</dbReference>
<evidence type="ECO:0000259" key="6">
    <source>
        <dbReference type="Pfam" id="PF01243"/>
    </source>
</evidence>
<proteinExistence type="inferred from homology"/>
<dbReference type="RefSeq" id="WP_189130875.1">
    <property type="nucleotide sequence ID" value="NZ_BMMS01000005.1"/>
</dbReference>
<keyword evidence="2" id="KW-0285">Flavoprotein</keyword>
<dbReference type="PANTHER" id="PTHR10851">
    <property type="entry name" value="PYRIDOXINE-5-PHOSPHATE OXIDASE"/>
    <property type="match status" value="1"/>
</dbReference>
<reference evidence="8" key="1">
    <citation type="journal article" date="2014" name="Int. J. Syst. Evol. Microbiol.">
        <title>Complete genome sequence of Corynebacterium casei LMG S-19264T (=DSM 44701T), isolated from a smear-ripened cheese.</title>
        <authorList>
            <consortium name="US DOE Joint Genome Institute (JGI-PGF)"/>
            <person name="Walter F."/>
            <person name="Albersmeier A."/>
            <person name="Kalinowski J."/>
            <person name="Ruckert C."/>
        </authorList>
    </citation>
    <scope>NUCLEOTIDE SEQUENCE</scope>
    <source>
        <strain evidence="8">CGMCC 4.7201</strain>
    </source>
</reference>
<reference evidence="8" key="2">
    <citation type="submission" date="2020-09" db="EMBL/GenBank/DDBJ databases">
        <authorList>
            <person name="Sun Q."/>
            <person name="Zhou Y."/>
        </authorList>
    </citation>
    <scope>NUCLEOTIDE SEQUENCE</scope>
    <source>
        <strain evidence="8">CGMCC 4.7201</strain>
    </source>
</reference>
<dbReference type="InterPro" id="IPR000659">
    <property type="entry name" value="Pyridox_Oxase"/>
</dbReference>
<name>A0A917ZKB7_9ACTN</name>
<keyword evidence="3 5" id="KW-0288">FMN</keyword>